<feature type="region of interest" description="Disordered" evidence="1">
    <location>
        <begin position="13"/>
        <end position="36"/>
    </location>
</feature>
<dbReference type="AlphaFoldDB" id="A0A4D6L352"/>
<accession>A0A4D6L352</accession>
<keyword evidence="3" id="KW-1185">Reference proteome</keyword>
<evidence type="ECO:0000313" key="2">
    <source>
        <dbReference type="EMBL" id="QCD82884.1"/>
    </source>
</evidence>
<protein>
    <submittedName>
        <fullName evidence="2">Uncharacterized protein</fullName>
    </submittedName>
</protein>
<sequence>MAPDHVRLSLQLAERNPPSHHRKKHNPPVTRSTAPTCIPPLRATVNQPLRLLHRASVFLHHHTTPAVGPYRNRNPHYCITSETPLQRHKRDLLQPTRAPLRRSRATIVMLTSGRRHSRAPRARTCHFRTIVEPLLCFHRCPLCQPPLLLRRFRSTRSSNSIHLYRELGNHHTSSIFLLHRERNHGHYDASIPATASESRRDLPQTRTPSI</sequence>
<reference evidence="2 3" key="1">
    <citation type="submission" date="2019-04" db="EMBL/GenBank/DDBJ databases">
        <title>An improved genome assembly and genetic linkage map for asparagus bean, Vigna unguiculata ssp. sesquipedialis.</title>
        <authorList>
            <person name="Xia Q."/>
            <person name="Zhang R."/>
            <person name="Dong Y."/>
        </authorList>
    </citation>
    <scope>NUCLEOTIDE SEQUENCE [LARGE SCALE GENOMIC DNA]</scope>
    <source>
        <tissue evidence="2">Leaf</tissue>
    </source>
</reference>
<proteinExistence type="predicted"/>
<dbReference type="Proteomes" id="UP000501690">
    <property type="component" value="Linkage Group LG2"/>
</dbReference>
<gene>
    <name evidence="2" type="ORF">DEO72_LG2g3226</name>
</gene>
<evidence type="ECO:0000256" key="1">
    <source>
        <dbReference type="SAM" id="MobiDB-lite"/>
    </source>
</evidence>
<dbReference type="EMBL" id="CP039346">
    <property type="protein sequence ID" value="QCD82884.1"/>
    <property type="molecule type" value="Genomic_DNA"/>
</dbReference>
<name>A0A4D6L352_VIGUN</name>
<feature type="region of interest" description="Disordered" evidence="1">
    <location>
        <begin position="188"/>
        <end position="210"/>
    </location>
</feature>
<evidence type="ECO:0000313" key="3">
    <source>
        <dbReference type="Proteomes" id="UP000501690"/>
    </source>
</evidence>
<organism evidence="2 3">
    <name type="scientific">Vigna unguiculata</name>
    <name type="common">Cowpea</name>
    <dbReference type="NCBI Taxonomy" id="3917"/>
    <lineage>
        <taxon>Eukaryota</taxon>
        <taxon>Viridiplantae</taxon>
        <taxon>Streptophyta</taxon>
        <taxon>Embryophyta</taxon>
        <taxon>Tracheophyta</taxon>
        <taxon>Spermatophyta</taxon>
        <taxon>Magnoliopsida</taxon>
        <taxon>eudicotyledons</taxon>
        <taxon>Gunneridae</taxon>
        <taxon>Pentapetalae</taxon>
        <taxon>rosids</taxon>
        <taxon>fabids</taxon>
        <taxon>Fabales</taxon>
        <taxon>Fabaceae</taxon>
        <taxon>Papilionoideae</taxon>
        <taxon>50 kb inversion clade</taxon>
        <taxon>NPAAA clade</taxon>
        <taxon>indigoferoid/millettioid clade</taxon>
        <taxon>Phaseoleae</taxon>
        <taxon>Vigna</taxon>
    </lineage>
</organism>